<evidence type="ECO:0000256" key="4">
    <source>
        <dbReference type="ARBA" id="ARBA00023136"/>
    </source>
</evidence>
<evidence type="ECO:0000313" key="6">
    <source>
        <dbReference type="EMBL" id="SET63407.1"/>
    </source>
</evidence>
<sequence length="212" mass="22567">MVQGLLIAIAISMDSFTVGIAYGIKNIKVPLHSLVILDLISVTLLSLGFFAGNLLTKLVPAFVTDIIAAGVLLALGIWFLIQGWLNYKYPKEKVQEPTSIAVISINSLGLAINVLRDPSNADLDISGVIDTKEAVLLGIALAIDSLVIGIAVSLSSIMIILFTLLLVAVLNLVFLLSGICIGRNYIASRLKEKTTFIPGCILVILGLTRLIA</sequence>
<organism evidence="6 7">
    <name type="scientific">Natronincola peptidivorans</name>
    <dbReference type="NCBI Taxonomy" id="426128"/>
    <lineage>
        <taxon>Bacteria</taxon>
        <taxon>Bacillati</taxon>
        <taxon>Bacillota</taxon>
        <taxon>Clostridia</taxon>
        <taxon>Peptostreptococcales</taxon>
        <taxon>Natronincolaceae</taxon>
        <taxon>Natronincola</taxon>
    </lineage>
</organism>
<dbReference type="Pfam" id="PF02659">
    <property type="entry name" value="Mntp"/>
    <property type="match status" value="1"/>
</dbReference>
<name>A0A1I0FYL7_9FIRM</name>
<proteinExistence type="predicted"/>
<dbReference type="InterPro" id="IPR003810">
    <property type="entry name" value="Mntp/YtaF"/>
</dbReference>
<gene>
    <name evidence="6" type="ORF">SAMN05660297_02984</name>
</gene>
<dbReference type="AlphaFoldDB" id="A0A1I0FYL7"/>
<evidence type="ECO:0000256" key="3">
    <source>
        <dbReference type="ARBA" id="ARBA00022989"/>
    </source>
</evidence>
<dbReference type="InterPro" id="IPR014205">
    <property type="entry name" value="Spore_YtaF"/>
</dbReference>
<keyword evidence="3 5" id="KW-1133">Transmembrane helix</keyword>
<dbReference type="PANTHER" id="PTHR35529:SF2">
    <property type="entry name" value="SPORULATION PROTEIN YTAF-RELATED"/>
    <property type="match status" value="1"/>
</dbReference>
<feature type="transmembrane region" description="Helical" evidence="5">
    <location>
        <begin position="58"/>
        <end position="81"/>
    </location>
</feature>
<protein>
    <submittedName>
        <fullName evidence="6">Putative sporulation protein YtaF</fullName>
    </submittedName>
</protein>
<dbReference type="Proteomes" id="UP000199568">
    <property type="component" value="Unassembled WGS sequence"/>
</dbReference>
<evidence type="ECO:0000313" key="7">
    <source>
        <dbReference type="Proteomes" id="UP000199568"/>
    </source>
</evidence>
<evidence type="ECO:0000256" key="5">
    <source>
        <dbReference type="SAM" id="Phobius"/>
    </source>
</evidence>
<accession>A0A1I0FYL7</accession>
<keyword evidence="4 5" id="KW-0472">Membrane</keyword>
<keyword evidence="1" id="KW-1003">Cell membrane</keyword>
<feature type="transmembrane region" description="Helical" evidence="5">
    <location>
        <begin position="6"/>
        <end position="24"/>
    </location>
</feature>
<dbReference type="NCBIfam" id="TIGR02840">
    <property type="entry name" value="spore_YtaF"/>
    <property type="match status" value="1"/>
</dbReference>
<evidence type="ECO:0000256" key="2">
    <source>
        <dbReference type="ARBA" id="ARBA00022692"/>
    </source>
</evidence>
<dbReference type="RefSeq" id="WP_170834838.1">
    <property type="nucleotide sequence ID" value="NZ_FOHU01000017.1"/>
</dbReference>
<feature type="transmembrane region" description="Helical" evidence="5">
    <location>
        <begin position="194"/>
        <end position="211"/>
    </location>
</feature>
<dbReference type="STRING" id="426128.SAMN05660297_02984"/>
<keyword evidence="2 5" id="KW-0812">Transmembrane</keyword>
<evidence type="ECO:0000256" key="1">
    <source>
        <dbReference type="ARBA" id="ARBA00022475"/>
    </source>
</evidence>
<feature type="transmembrane region" description="Helical" evidence="5">
    <location>
        <begin position="158"/>
        <end position="182"/>
    </location>
</feature>
<feature type="transmembrane region" description="Helical" evidence="5">
    <location>
        <begin position="134"/>
        <end position="152"/>
    </location>
</feature>
<keyword evidence="7" id="KW-1185">Reference proteome</keyword>
<reference evidence="6 7" key="1">
    <citation type="submission" date="2016-10" db="EMBL/GenBank/DDBJ databases">
        <authorList>
            <person name="de Groot N.N."/>
        </authorList>
    </citation>
    <scope>NUCLEOTIDE SEQUENCE [LARGE SCALE GENOMIC DNA]</scope>
    <source>
        <strain evidence="6 7">DSM 18979</strain>
    </source>
</reference>
<dbReference type="EMBL" id="FOHU01000017">
    <property type="protein sequence ID" value="SET63407.1"/>
    <property type="molecule type" value="Genomic_DNA"/>
</dbReference>
<dbReference type="PANTHER" id="PTHR35529">
    <property type="entry name" value="MANGANESE EFFLUX PUMP MNTP-RELATED"/>
    <property type="match status" value="1"/>
</dbReference>
<feature type="transmembrane region" description="Helical" evidence="5">
    <location>
        <begin position="31"/>
        <end position="52"/>
    </location>
</feature>